<gene>
    <name evidence="3" type="ORF">WOLCODRAFT_134941</name>
</gene>
<feature type="domain" description="Survival Motor Neuron Gemin2-binding" evidence="2">
    <location>
        <begin position="102"/>
        <end position="125"/>
    </location>
</feature>
<dbReference type="Proteomes" id="UP000218811">
    <property type="component" value="Unassembled WGS sequence"/>
</dbReference>
<protein>
    <recommendedName>
        <fullName evidence="2">Survival Motor Neuron Gemin2-binding domain-containing protein</fullName>
    </recommendedName>
</protein>
<evidence type="ECO:0000313" key="3">
    <source>
        <dbReference type="EMBL" id="PCH33125.1"/>
    </source>
</evidence>
<feature type="region of interest" description="Disordered" evidence="1">
    <location>
        <begin position="1"/>
        <end position="105"/>
    </location>
</feature>
<feature type="region of interest" description="Disordered" evidence="1">
    <location>
        <begin position="152"/>
        <end position="189"/>
    </location>
</feature>
<feature type="compositionally biased region" description="Acidic residues" evidence="1">
    <location>
        <begin position="171"/>
        <end position="186"/>
    </location>
</feature>
<dbReference type="AlphaFoldDB" id="A0A2H3IUM4"/>
<name>A0A2H3IUM4_WOLCO</name>
<dbReference type="InterPro" id="IPR049481">
    <property type="entry name" value="SMN_G2-BD"/>
</dbReference>
<dbReference type="EMBL" id="KB467831">
    <property type="protein sequence ID" value="PCH33125.1"/>
    <property type="molecule type" value="Genomic_DNA"/>
</dbReference>
<dbReference type="STRING" id="742152.A0A2H3IUM4"/>
<dbReference type="Pfam" id="PF20636">
    <property type="entry name" value="SMN_G2-BD"/>
    <property type="match status" value="1"/>
</dbReference>
<evidence type="ECO:0000259" key="2">
    <source>
        <dbReference type="Pfam" id="PF20636"/>
    </source>
</evidence>
<feature type="compositionally biased region" description="Basic and acidic residues" evidence="1">
    <location>
        <begin position="76"/>
        <end position="87"/>
    </location>
</feature>
<dbReference type="OrthoDB" id="197400at2759"/>
<evidence type="ECO:0000313" key="4">
    <source>
        <dbReference type="Proteomes" id="UP000218811"/>
    </source>
</evidence>
<evidence type="ECO:0000256" key="1">
    <source>
        <dbReference type="SAM" id="MobiDB-lite"/>
    </source>
</evidence>
<reference evidence="3 4" key="1">
    <citation type="journal article" date="2012" name="Science">
        <title>The Paleozoic origin of enzymatic lignin decomposition reconstructed from 31 fungal genomes.</title>
        <authorList>
            <person name="Floudas D."/>
            <person name="Binder M."/>
            <person name="Riley R."/>
            <person name="Barry K."/>
            <person name="Blanchette R.A."/>
            <person name="Henrissat B."/>
            <person name="Martinez A.T."/>
            <person name="Otillar R."/>
            <person name="Spatafora J.W."/>
            <person name="Yadav J.S."/>
            <person name="Aerts A."/>
            <person name="Benoit I."/>
            <person name="Boyd A."/>
            <person name="Carlson A."/>
            <person name="Copeland A."/>
            <person name="Coutinho P.M."/>
            <person name="de Vries R.P."/>
            <person name="Ferreira P."/>
            <person name="Findley K."/>
            <person name="Foster B."/>
            <person name="Gaskell J."/>
            <person name="Glotzer D."/>
            <person name="Gorecki P."/>
            <person name="Heitman J."/>
            <person name="Hesse C."/>
            <person name="Hori C."/>
            <person name="Igarashi K."/>
            <person name="Jurgens J.A."/>
            <person name="Kallen N."/>
            <person name="Kersten P."/>
            <person name="Kohler A."/>
            <person name="Kuees U."/>
            <person name="Kumar T.K.A."/>
            <person name="Kuo A."/>
            <person name="LaButti K."/>
            <person name="Larrondo L.F."/>
            <person name="Lindquist E."/>
            <person name="Ling A."/>
            <person name="Lombard V."/>
            <person name="Lucas S."/>
            <person name="Lundell T."/>
            <person name="Martin R."/>
            <person name="McLaughlin D.J."/>
            <person name="Morgenstern I."/>
            <person name="Morin E."/>
            <person name="Murat C."/>
            <person name="Nagy L.G."/>
            <person name="Nolan M."/>
            <person name="Ohm R.A."/>
            <person name="Patyshakuliyeva A."/>
            <person name="Rokas A."/>
            <person name="Ruiz-Duenas F.J."/>
            <person name="Sabat G."/>
            <person name="Salamov A."/>
            <person name="Samejima M."/>
            <person name="Schmutz J."/>
            <person name="Slot J.C."/>
            <person name="St John F."/>
            <person name="Stenlid J."/>
            <person name="Sun H."/>
            <person name="Sun S."/>
            <person name="Syed K."/>
            <person name="Tsang A."/>
            <person name="Wiebenga A."/>
            <person name="Young D."/>
            <person name="Pisabarro A."/>
            <person name="Eastwood D.C."/>
            <person name="Martin F."/>
            <person name="Cullen D."/>
            <person name="Grigoriev I.V."/>
            <person name="Hibbett D.S."/>
        </authorList>
    </citation>
    <scope>NUCLEOTIDE SEQUENCE [LARGE SCALE GENOMIC DNA]</scope>
    <source>
        <strain evidence="3 4">MD-104</strain>
    </source>
</reference>
<dbReference type="OMA" id="AMTAMYW"/>
<keyword evidence="4" id="KW-1185">Reference proteome</keyword>
<sequence length="298" mass="33571">MRPIVSYDDITSSLGPPELQTGPQMSSPHPAKRRRTNRRPDGRIQQLVQHWDDPGTHAPEMSYSEHAISGDSENAEMQHADDRPEEAQEKEEEEESRELTQEEIWDDSALVDAWNSAMAEYEAFHGGSQWKDEAVKRSPLWYNVPPTIVKRKSKPMADTSTPSIPELDVTGVEDEEDSEAEGDEDSAPLNFDTFVPTHDPSLKSAAAAQDQSAYTLPDAPDHIVSQDEAFSCAMSAMYWARYYTAVYYWHRNQNTGAEDVAERGEDELGREQNHLSFAHMLNDVTNLDLIDFGLVSRS</sequence>
<feature type="compositionally biased region" description="Acidic residues" evidence="1">
    <location>
        <begin position="88"/>
        <end position="105"/>
    </location>
</feature>
<dbReference type="InterPro" id="IPR047313">
    <property type="entry name" value="SMN_C"/>
</dbReference>
<accession>A0A2H3IUM4</accession>
<proteinExistence type="predicted"/>
<dbReference type="CDD" id="cd22851">
    <property type="entry name" value="SMN_N"/>
    <property type="match status" value="1"/>
</dbReference>
<dbReference type="CDD" id="cd22852">
    <property type="entry name" value="SMN_C"/>
    <property type="match status" value="1"/>
</dbReference>
<organism evidence="3 4">
    <name type="scientific">Wolfiporia cocos (strain MD-104)</name>
    <name type="common">Brown rot fungus</name>
    <dbReference type="NCBI Taxonomy" id="742152"/>
    <lineage>
        <taxon>Eukaryota</taxon>
        <taxon>Fungi</taxon>
        <taxon>Dikarya</taxon>
        <taxon>Basidiomycota</taxon>
        <taxon>Agaricomycotina</taxon>
        <taxon>Agaricomycetes</taxon>
        <taxon>Polyporales</taxon>
        <taxon>Phaeolaceae</taxon>
        <taxon>Wolfiporia</taxon>
    </lineage>
</organism>